<proteinExistence type="inferred from homology"/>
<dbReference type="InterPro" id="IPR029044">
    <property type="entry name" value="Nucleotide-diphossugar_trans"/>
</dbReference>
<sequence length="387" mass="42388">MEILFWGAAGLIAFTFVIFPVLLLLRGRAMRRPWKSGESAPRVSLIIAAHNEAHCIGKRLENILALDYPRDRLEVLLASDGSSDGTCEVAARYAGDGVTVLPLPRRGKAGALNAAVARSTGEILVFSDANSLFVPEALRLLVRPFADPEVGGVAGNQRYLSGGAQGEGGEGERRYWDFDRALKQAEGAAGSTISATGAIYAIRRSLFQDVPDGVTDDFVVSTRVVAQGKRLVFEPGAVAFEPVAGSSDLEFGRKVRIVTRGLRGVLVMRELLNPLRFGFYSVQFLWHKVLRRLMVFPLLVMLLLNPLLLGSGDLYRWSMAAQAGFYGSALAYLLFRNTSLGRLKLLSIPFFFCLVNAAALLATWNLVRGYRIDRWEPKRVAGAAQER</sequence>
<evidence type="ECO:0000313" key="7">
    <source>
        <dbReference type="Proteomes" id="UP000320184"/>
    </source>
</evidence>
<dbReference type="GO" id="GO:0016757">
    <property type="term" value="F:glycosyltransferase activity"/>
    <property type="evidence" value="ECO:0007669"/>
    <property type="project" value="UniProtKB-KW"/>
</dbReference>
<feature type="transmembrane region" description="Helical" evidence="4">
    <location>
        <begin position="6"/>
        <end position="25"/>
    </location>
</feature>
<evidence type="ECO:0000259" key="5">
    <source>
        <dbReference type="Pfam" id="PF00535"/>
    </source>
</evidence>
<evidence type="ECO:0000256" key="4">
    <source>
        <dbReference type="SAM" id="Phobius"/>
    </source>
</evidence>
<protein>
    <submittedName>
        <fullName evidence="6">Glycosyltransferase family 2 protein</fullName>
    </submittedName>
</protein>
<feature type="transmembrane region" description="Helical" evidence="4">
    <location>
        <begin position="347"/>
        <end position="367"/>
    </location>
</feature>
<dbReference type="EMBL" id="VBOT01000084">
    <property type="protein sequence ID" value="TMQ51005.1"/>
    <property type="molecule type" value="Genomic_DNA"/>
</dbReference>
<accession>A0A538SI05</accession>
<feature type="transmembrane region" description="Helical" evidence="4">
    <location>
        <begin position="289"/>
        <end position="308"/>
    </location>
</feature>
<organism evidence="6 7">
    <name type="scientific">Eiseniibacteriota bacterium</name>
    <dbReference type="NCBI Taxonomy" id="2212470"/>
    <lineage>
        <taxon>Bacteria</taxon>
        <taxon>Candidatus Eiseniibacteriota</taxon>
    </lineage>
</organism>
<dbReference type="SUPFAM" id="SSF53448">
    <property type="entry name" value="Nucleotide-diphospho-sugar transferases"/>
    <property type="match status" value="1"/>
</dbReference>
<reference evidence="6 7" key="1">
    <citation type="journal article" date="2019" name="Nat. Microbiol.">
        <title>Mediterranean grassland soil C-N compound turnover is dependent on rainfall and depth, and is mediated by genomically divergent microorganisms.</title>
        <authorList>
            <person name="Diamond S."/>
            <person name="Andeer P.F."/>
            <person name="Li Z."/>
            <person name="Crits-Christoph A."/>
            <person name="Burstein D."/>
            <person name="Anantharaman K."/>
            <person name="Lane K.R."/>
            <person name="Thomas B.C."/>
            <person name="Pan C."/>
            <person name="Northen T.R."/>
            <person name="Banfield J.F."/>
        </authorList>
    </citation>
    <scope>NUCLEOTIDE SEQUENCE [LARGE SCALE GENOMIC DNA]</scope>
    <source>
        <strain evidence="6">WS_3</strain>
    </source>
</reference>
<keyword evidence="4" id="KW-0472">Membrane</keyword>
<comment type="caution">
    <text evidence="6">The sequence shown here is derived from an EMBL/GenBank/DDBJ whole genome shotgun (WGS) entry which is preliminary data.</text>
</comment>
<dbReference type="AlphaFoldDB" id="A0A538SI05"/>
<dbReference type="Pfam" id="PF00535">
    <property type="entry name" value="Glycos_transf_2"/>
    <property type="match status" value="1"/>
</dbReference>
<dbReference type="PANTHER" id="PTHR43630:SF1">
    <property type="entry name" value="POLY-BETA-1,6-N-ACETYL-D-GLUCOSAMINE SYNTHASE"/>
    <property type="match status" value="1"/>
</dbReference>
<dbReference type="Gene3D" id="3.90.550.10">
    <property type="entry name" value="Spore Coat Polysaccharide Biosynthesis Protein SpsA, Chain A"/>
    <property type="match status" value="1"/>
</dbReference>
<dbReference type="CDD" id="cd06439">
    <property type="entry name" value="CESA_like_1"/>
    <property type="match status" value="1"/>
</dbReference>
<evidence type="ECO:0000313" key="6">
    <source>
        <dbReference type="EMBL" id="TMQ51005.1"/>
    </source>
</evidence>
<evidence type="ECO:0000256" key="3">
    <source>
        <dbReference type="ARBA" id="ARBA00022679"/>
    </source>
</evidence>
<keyword evidence="3 6" id="KW-0808">Transferase</keyword>
<gene>
    <name evidence="6" type="ORF">E6K73_06860</name>
</gene>
<evidence type="ECO:0000256" key="1">
    <source>
        <dbReference type="ARBA" id="ARBA00006739"/>
    </source>
</evidence>
<comment type="similarity">
    <text evidence="1">Belongs to the glycosyltransferase 2 family.</text>
</comment>
<keyword evidence="4" id="KW-1133">Transmembrane helix</keyword>
<evidence type="ECO:0000256" key="2">
    <source>
        <dbReference type="ARBA" id="ARBA00022676"/>
    </source>
</evidence>
<dbReference type="InterPro" id="IPR001173">
    <property type="entry name" value="Glyco_trans_2-like"/>
</dbReference>
<keyword evidence="4" id="KW-0812">Transmembrane</keyword>
<name>A0A538SI05_UNCEI</name>
<keyword evidence="2" id="KW-0328">Glycosyltransferase</keyword>
<feature type="domain" description="Glycosyltransferase 2-like" evidence="5">
    <location>
        <begin position="44"/>
        <end position="207"/>
    </location>
</feature>
<dbReference type="PANTHER" id="PTHR43630">
    <property type="entry name" value="POLY-BETA-1,6-N-ACETYL-D-GLUCOSAMINE SYNTHASE"/>
    <property type="match status" value="1"/>
</dbReference>
<dbReference type="Proteomes" id="UP000320184">
    <property type="component" value="Unassembled WGS sequence"/>
</dbReference>